<name>A0AAP0MRC8_9ROSI</name>
<comment type="caution">
    <text evidence="1">The sequence shown here is derived from an EMBL/GenBank/DDBJ whole genome shotgun (WGS) entry which is preliminary data.</text>
</comment>
<sequence length="90" mass="10131">MARTSTSERWKLGGGRPGIQYRAEIFNVDAVGEIQEEIVKRVENVDFGGSWILQVVDAYFILSQFPLKLCAILNEKMGVAVNGHRRMFAT</sequence>
<reference evidence="1 2" key="1">
    <citation type="submission" date="2024-05" db="EMBL/GenBank/DDBJ databases">
        <title>Haplotype-resolved chromosome-level genome assembly of Huyou (Citrus changshanensis).</title>
        <authorList>
            <person name="Miao C."/>
            <person name="Chen W."/>
            <person name="Wu Y."/>
            <person name="Wang L."/>
            <person name="Zhao S."/>
            <person name="Grierson D."/>
            <person name="Xu C."/>
            <person name="Chen K."/>
        </authorList>
    </citation>
    <scope>NUCLEOTIDE SEQUENCE [LARGE SCALE GENOMIC DNA]</scope>
    <source>
        <strain evidence="1">01-14</strain>
        <tissue evidence="1">Leaf</tissue>
    </source>
</reference>
<dbReference type="AlphaFoldDB" id="A0AAP0MRC8"/>
<gene>
    <name evidence="1" type="ORF">WN944_007727</name>
</gene>
<evidence type="ECO:0000313" key="2">
    <source>
        <dbReference type="Proteomes" id="UP001428341"/>
    </source>
</evidence>
<keyword evidence="2" id="KW-1185">Reference proteome</keyword>
<protein>
    <submittedName>
        <fullName evidence="1">Uncharacterized protein</fullName>
    </submittedName>
</protein>
<dbReference type="EMBL" id="JBCGBO010000003">
    <property type="protein sequence ID" value="KAK9215721.1"/>
    <property type="molecule type" value="Genomic_DNA"/>
</dbReference>
<evidence type="ECO:0000313" key="1">
    <source>
        <dbReference type="EMBL" id="KAK9215721.1"/>
    </source>
</evidence>
<dbReference type="Proteomes" id="UP001428341">
    <property type="component" value="Unassembled WGS sequence"/>
</dbReference>
<proteinExistence type="predicted"/>
<organism evidence="1 2">
    <name type="scientific">Citrus x changshan-huyou</name>
    <dbReference type="NCBI Taxonomy" id="2935761"/>
    <lineage>
        <taxon>Eukaryota</taxon>
        <taxon>Viridiplantae</taxon>
        <taxon>Streptophyta</taxon>
        <taxon>Embryophyta</taxon>
        <taxon>Tracheophyta</taxon>
        <taxon>Spermatophyta</taxon>
        <taxon>Magnoliopsida</taxon>
        <taxon>eudicotyledons</taxon>
        <taxon>Gunneridae</taxon>
        <taxon>Pentapetalae</taxon>
        <taxon>rosids</taxon>
        <taxon>malvids</taxon>
        <taxon>Sapindales</taxon>
        <taxon>Rutaceae</taxon>
        <taxon>Aurantioideae</taxon>
        <taxon>Citrus</taxon>
    </lineage>
</organism>
<accession>A0AAP0MRC8</accession>